<dbReference type="InterPro" id="IPR036179">
    <property type="entry name" value="Ig-like_dom_sf"/>
</dbReference>
<dbReference type="InterPro" id="IPR003599">
    <property type="entry name" value="Ig_sub"/>
</dbReference>
<feature type="compositionally biased region" description="Low complexity" evidence="11">
    <location>
        <begin position="1360"/>
        <end position="1370"/>
    </location>
</feature>
<keyword evidence="9" id="KW-0325">Glycoprotein</keyword>
<dbReference type="InterPro" id="IPR007110">
    <property type="entry name" value="Ig-like_dom"/>
</dbReference>
<dbReference type="InterPro" id="IPR013783">
    <property type="entry name" value="Ig-like_fold"/>
</dbReference>
<feature type="domain" description="Ig-like" evidence="15">
    <location>
        <begin position="56"/>
        <end position="148"/>
    </location>
</feature>
<feature type="region of interest" description="Disordered" evidence="11">
    <location>
        <begin position="1277"/>
        <end position="1305"/>
    </location>
</feature>
<organism evidence="17 18">
    <name type="scientific">Varroa destructor</name>
    <name type="common">Honeybee mite</name>
    <dbReference type="NCBI Taxonomy" id="109461"/>
    <lineage>
        <taxon>Eukaryota</taxon>
        <taxon>Metazoa</taxon>
        <taxon>Ecdysozoa</taxon>
        <taxon>Arthropoda</taxon>
        <taxon>Chelicerata</taxon>
        <taxon>Arachnida</taxon>
        <taxon>Acari</taxon>
        <taxon>Parasitiformes</taxon>
        <taxon>Mesostigmata</taxon>
        <taxon>Gamasina</taxon>
        <taxon>Dermanyssoidea</taxon>
        <taxon>Varroidae</taxon>
        <taxon>Varroa</taxon>
    </lineage>
</organism>
<feature type="domain" description="Tyrosine-protein phosphatase" evidence="13">
    <location>
        <begin position="677"/>
        <end position="953"/>
    </location>
</feature>
<dbReference type="InterPro" id="IPR029021">
    <property type="entry name" value="Prot-tyrosine_phosphatase-like"/>
</dbReference>
<evidence type="ECO:0000256" key="3">
    <source>
        <dbReference type="ARBA" id="ARBA00022692"/>
    </source>
</evidence>
<feature type="compositionally biased region" description="Low complexity" evidence="11">
    <location>
        <begin position="1283"/>
        <end position="1305"/>
    </location>
</feature>
<feature type="domain" description="Tyrosine-protein phosphatase" evidence="13">
    <location>
        <begin position="986"/>
        <end position="1235"/>
    </location>
</feature>
<dbReference type="Gene3D" id="2.60.40.10">
    <property type="entry name" value="Immunoglobulins"/>
    <property type="match status" value="5"/>
</dbReference>
<feature type="compositionally biased region" description="Low complexity" evidence="11">
    <location>
        <begin position="1384"/>
        <end position="1396"/>
    </location>
</feature>
<dbReference type="PANTHER" id="PTHR46957:SF6">
    <property type="entry name" value="PROTEIN-TYROSINE-PHOSPHATASE"/>
    <property type="match status" value="1"/>
</dbReference>
<dbReference type="KEGG" id="vde:111249706"/>
<dbReference type="RefSeq" id="XP_022659672.1">
    <property type="nucleotide sequence ID" value="XM_022803937.1"/>
</dbReference>
<dbReference type="InterPro" id="IPR000242">
    <property type="entry name" value="PTP_cat"/>
</dbReference>
<dbReference type="SUPFAM" id="SSF52799">
    <property type="entry name" value="(Phosphotyrosine protein) phosphatases II"/>
    <property type="match status" value="2"/>
</dbReference>
<comment type="catalytic activity">
    <reaction evidence="10">
        <text>O-phospho-L-tyrosyl-[protein] + H2O = L-tyrosyl-[protein] + phosphate</text>
        <dbReference type="Rhea" id="RHEA:10684"/>
        <dbReference type="Rhea" id="RHEA-COMP:10136"/>
        <dbReference type="Rhea" id="RHEA-COMP:20101"/>
        <dbReference type="ChEBI" id="CHEBI:15377"/>
        <dbReference type="ChEBI" id="CHEBI:43474"/>
        <dbReference type="ChEBI" id="CHEBI:46858"/>
        <dbReference type="ChEBI" id="CHEBI:61978"/>
        <dbReference type="EC" id="3.1.3.48"/>
    </reaction>
</comment>
<dbReference type="FunFam" id="2.60.40.10:FF:002711">
    <property type="entry name" value="Receptor-type tyrosine-protein phosphatase gamma"/>
    <property type="match status" value="1"/>
</dbReference>
<protein>
    <recommendedName>
        <fullName evidence="2">protein-tyrosine-phosphatase</fullName>
        <ecNumber evidence="2">3.1.3.48</ecNumber>
    </recommendedName>
</protein>
<dbReference type="FunFam" id="2.60.40.10:FF:001386">
    <property type="entry name" value="Receptor-type tyrosine-protein phosphatase gamma"/>
    <property type="match status" value="1"/>
</dbReference>
<proteinExistence type="predicted"/>
<dbReference type="SUPFAM" id="SSF49265">
    <property type="entry name" value="Fibronectin type III"/>
    <property type="match status" value="2"/>
</dbReference>
<dbReference type="Proteomes" id="UP000594260">
    <property type="component" value="Unplaced"/>
</dbReference>
<reference evidence="17" key="1">
    <citation type="submission" date="2021-01" db="UniProtKB">
        <authorList>
            <consortium name="EnsemblMetazoa"/>
        </authorList>
    </citation>
    <scope>IDENTIFICATION</scope>
</reference>
<evidence type="ECO:0000256" key="1">
    <source>
        <dbReference type="ARBA" id="ARBA00004479"/>
    </source>
</evidence>
<dbReference type="OMA" id="YFNEAYY"/>
<evidence type="ECO:0000259" key="15">
    <source>
        <dbReference type="PROSITE" id="PS50835"/>
    </source>
</evidence>
<dbReference type="InterPro" id="IPR003961">
    <property type="entry name" value="FN3_dom"/>
</dbReference>
<dbReference type="GeneID" id="111249706"/>
<feature type="domain" description="Tyrosine specific protein phosphatases" evidence="14">
    <location>
        <begin position="867"/>
        <end position="944"/>
    </location>
</feature>
<dbReference type="InterPro" id="IPR003595">
    <property type="entry name" value="Tyr_Pase_cat"/>
</dbReference>
<dbReference type="PROSITE" id="PS50056">
    <property type="entry name" value="TYR_PHOSPHATASE_2"/>
    <property type="match status" value="1"/>
</dbReference>
<feature type="domain" description="Fibronectin type-III" evidence="16">
    <location>
        <begin position="170"/>
        <end position="267"/>
    </location>
</feature>
<dbReference type="PROSITE" id="PS00383">
    <property type="entry name" value="TYR_PHOSPHATASE_1"/>
    <property type="match status" value="1"/>
</dbReference>
<comment type="subcellular location">
    <subcellularLocation>
        <location evidence="1">Membrane</location>
        <topology evidence="1">Single-pass type I membrane protein</topology>
    </subcellularLocation>
</comment>
<evidence type="ECO:0000256" key="2">
    <source>
        <dbReference type="ARBA" id="ARBA00013064"/>
    </source>
</evidence>
<dbReference type="GO" id="GO:0004725">
    <property type="term" value="F:protein tyrosine phosphatase activity"/>
    <property type="evidence" value="ECO:0007669"/>
    <property type="project" value="UniProtKB-EC"/>
</dbReference>
<dbReference type="CDD" id="cd14549">
    <property type="entry name" value="R5-PTPc-1"/>
    <property type="match status" value="1"/>
</dbReference>
<dbReference type="InterPro" id="IPR050713">
    <property type="entry name" value="RTP_Phos/Ushers"/>
</dbReference>
<dbReference type="Pfam" id="PF00041">
    <property type="entry name" value="fn3"/>
    <property type="match status" value="4"/>
</dbReference>
<dbReference type="EC" id="3.1.3.48" evidence="2"/>
<feature type="domain" description="Fibronectin type-III" evidence="16">
    <location>
        <begin position="468"/>
        <end position="575"/>
    </location>
</feature>
<dbReference type="PROSITE" id="PS50055">
    <property type="entry name" value="TYR_PHOSPHATASE_PTP"/>
    <property type="match status" value="2"/>
</dbReference>
<evidence type="ECO:0000256" key="7">
    <source>
        <dbReference type="ARBA" id="ARBA00022989"/>
    </source>
</evidence>
<dbReference type="PANTHER" id="PTHR46957">
    <property type="entry name" value="CYTOKINE RECEPTOR"/>
    <property type="match status" value="1"/>
</dbReference>
<sequence length="1396" mass="155900">MNTSVNSSNRVAVLTGICPRQQRKYPWRQRSIETVVSLPSVTLTTASHRLLVQLLPLVTLLFLVNVTGVDAQSEAVYVRVDHNASLVCPRVPEGTPSQQPLLWWKDDVLLQPPGGSGGRGSSPQRIWMRNSQLYIARVVADDSGEYACGHSTLRKASGTVKLFVQDVPDPPGTPLVGFFSSRTVDLSWTTSRHAHHSPILHYIIEIRVGEHGEWDSRNRVMTKDNVTRHQLIGLQPFTVYSFRVLAVNAIGASKPSKESYYMITLREVPEGKPHIVYAQNTSSTSIRIQWTPPPKNTIHGEFEGYRITYKQRDRPDDEAREVVIRNSQTTHYTIRNLEVWTQYLVSLQVFNPAGRGPSVVVPVMTDEGIPSAPMNLTADKVTQASVLLHWAEPAQPNGVIRGYLIHFSHASSRNETQVKKVIGSRPFNEYILSDLKPFSLYHIWVKAYTQRHTGDNSNAVEVKTDVAGPSAPPIFNLTCHNSDSLYIAWGRPSRYYSHVDMYYVHYRSEYAWSFEEIAMDASLDPSQEHHMLIPNLTANTLYEVKVQGATRSVLYHSKLYKGEFSESRRVILSGTGGKCQSWLGGQYPYSGGVGAALIAGVVCLTFALLLALVSFFLWKKYFQAAYYYLDDPLPGERASSTLVLLSDTFEDGDCKPIDVCQWPKHVADLHSDGDIGFSREYDSLQASFEAELSSDFSQLDENKPKNRYVNIVAYDHTRVTLKPLSEKQSKRCPDYINANYIDGYQKPRAYIGTQGPMPSTFDDYWRMVWEQRVHVIVMITNLVERSRHCAISAKQDEFEGSRKCDQYWPSEGSCSYGQLQVKFISEDVMSTYTVRTFQVRHLKQKKAGERTVVQYHYTNWPDHGVPDHPLPVLSFVVRSAAANPPTAGPMIVHCSAGVGRTGTYIVIDAMLRMMRHKHCINVYGFLKHIRRQRNYLVQTEEQYVFIHDALLEAIESGAPTEVPAGQLPRFVQTLAQPSASGGPSLLERQFKLVTVFKAKDFNVVSALKPCNKSKNRSLNLLPIEHYRVHITAKPGQEGSDYINATFVQGFRRLREYVLTQHPMQETVTDFWQMVWDHHMKVLVLLCCDQDGKEYPGFFPSQVGASETHDQFVVKRDTNGKLILKHGQDADSLEITLLHAPTWLSGCKALFELFSLIKQALTAQGSGETPVLVVDRIGGTEGATFCVLSSLYQQINSPLERAADVYLYAKLLHLRRPGVWRSIQDLHSLYQALSSLEATLIPDTPLPPYNGQATQAFRPSQQLAASPPSTLILSCAKEGHSHHNNPNENGGTNTNSTTTAASTPTATTPTLSVAVLINAVNGGQAASPLLSPSDTVSVVDSNSSQNQNQSVLTTKTPTQQSSTAIVTATISSDDDTPTTMSNGYQQQQQQQPQHPIS</sequence>
<keyword evidence="3 12" id="KW-0812">Transmembrane</keyword>
<evidence type="ECO:0000256" key="5">
    <source>
        <dbReference type="ARBA" id="ARBA00022801"/>
    </source>
</evidence>
<evidence type="ECO:0000259" key="13">
    <source>
        <dbReference type="PROSITE" id="PS50055"/>
    </source>
</evidence>
<dbReference type="InterPro" id="IPR016130">
    <property type="entry name" value="Tyr_Pase_AS"/>
</dbReference>
<dbReference type="PROSITE" id="PS50835">
    <property type="entry name" value="IG_LIKE"/>
    <property type="match status" value="1"/>
</dbReference>
<dbReference type="GO" id="GO:0016020">
    <property type="term" value="C:membrane"/>
    <property type="evidence" value="ECO:0007669"/>
    <property type="project" value="UniProtKB-SubCell"/>
</dbReference>
<dbReference type="GO" id="GO:0048666">
    <property type="term" value="P:neuron development"/>
    <property type="evidence" value="ECO:0007669"/>
    <property type="project" value="UniProtKB-ARBA"/>
</dbReference>
<dbReference type="Pfam" id="PF00102">
    <property type="entry name" value="Y_phosphatase"/>
    <property type="match status" value="2"/>
</dbReference>
<evidence type="ECO:0000256" key="11">
    <source>
        <dbReference type="SAM" id="MobiDB-lite"/>
    </source>
</evidence>
<feature type="region of interest" description="Disordered" evidence="11">
    <location>
        <begin position="1332"/>
        <end position="1396"/>
    </location>
</feature>
<feature type="transmembrane region" description="Helical" evidence="12">
    <location>
        <begin position="593"/>
        <end position="618"/>
    </location>
</feature>
<evidence type="ECO:0000259" key="16">
    <source>
        <dbReference type="PROSITE" id="PS50853"/>
    </source>
</evidence>
<name>A0A7M7K928_VARDE</name>
<dbReference type="FunFam" id="3.90.190.10:FF:000068">
    <property type="entry name" value="receptor-type tyrosine-protein phosphatase zeta"/>
    <property type="match status" value="1"/>
</dbReference>
<dbReference type="OrthoDB" id="6022401at2759"/>
<keyword evidence="6" id="KW-0904">Protein phosphatase</keyword>
<feature type="domain" description="Fibronectin type-III" evidence="16">
    <location>
        <begin position="372"/>
        <end position="467"/>
    </location>
</feature>
<evidence type="ECO:0000256" key="4">
    <source>
        <dbReference type="ARBA" id="ARBA00022729"/>
    </source>
</evidence>
<dbReference type="PRINTS" id="PR00700">
    <property type="entry name" value="PRTYPHPHTASE"/>
</dbReference>
<evidence type="ECO:0000256" key="8">
    <source>
        <dbReference type="ARBA" id="ARBA00023136"/>
    </source>
</evidence>
<evidence type="ECO:0000313" key="18">
    <source>
        <dbReference type="Proteomes" id="UP000594260"/>
    </source>
</evidence>
<evidence type="ECO:0000256" key="12">
    <source>
        <dbReference type="SAM" id="Phobius"/>
    </source>
</evidence>
<dbReference type="SMART" id="SM00404">
    <property type="entry name" value="PTPc_motif"/>
    <property type="match status" value="2"/>
</dbReference>
<dbReference type="CTD" id="43469"/>
<keyword evidence="8 12" id="KW-0472">Membrane</keyword>
<evidence type="ECO:0000256" key="10">
    <source>
        <dbReference type="ARBA" id="ARBA00051722"/>
    </source>
</evidence>
<dbReference type="InterPro" id="IPR036116">
    <property type="entry name" value="FN3_sf"/>
</dbReference>
<evidence type="ECO:0000256" key="9">
    <source>
        <dbReference type="ARBA" id="ARBA00023180"/>
    </source>
</evidence>
<dbReference type="SMART" id="SM00194">
    <property type="entry name" value="PTPc"/>
    <property type="match status" value="2"/>
</dbReference>
<feature type="compositionally biased region" description="Low complexity" evidence="11">
    <location>
        <begin position="1332"/>
        <end position="1353"/>
    </location>
</feature>
<keyword evidence="5" id="KW-0378">Hydrolase</keyword>
<dbReference type="InterPro" id="IPR000387">
    <property type="entry name" value="Tyr_Pase_dom"/>
</dbReference>
<dbReference type="SMART" id="SM00409">
    <property type="entry name" value="IG"/>
    <property type="match status" value="1"/>
</dbReference>
<keyword evidence="4" id="KW-0732">Signal</keyword>
<evidence type="ECO:0000256" key="6">
    <source>
        <dbReference type="ARBA" id="ARBA00022912"/>
    </source>
</evidence>
<evidence type="ECO:0000313" key="17">
    <source>
        <dbReference type="EnsemblMetazoa" id="XP_022659672"/>
    </source>
</evidence>
<dbReference type="CDD" id="cd00063">
    <property type="entry name" value="FN3"/>
    <property type="match status" value="4"/>
</dbReference>
<dbReference type="EnsemblMetazoa" id="XM_022803937">
    <property type="protein sequence ID" value="XP_022659672"/>
    <property type="gene ID" value="LOC111249706"/>
</dbReference>
<dbReference type="PROSITE" id="PS50853">
    <property type="entry name" value="FN3"/>
    <property type="match status" value="4"/>
</dbReference>
<keyword evidence="18" id="KW-1185">Reference proteome</keyword>
<keyword evidence="7 12" id="KW-1133">Transmembrane helix</keyword>
<evidence type="ECO:0000259" key="14">
    <source>
        <dbReference type="PROSITE" id="PS50056"/>
    </source>
</evidence>
<accession>A0A7M7K928</accession>
<dbReference type="Gene3D" id="3.90.190.10">
    <property type="entry name" value="Protein tyrosine phosphatase superfamily"/>
    <property type="match status" value="2"/>
</dbReference>
<dbReference type="SMART" id="SM00060">
    <property type="entry name" value="FN3"/>
    <property type="match status" value="4"/>
</dbReference>
<dbReference type="SUPFAM" id="SSF48726">
    <property type="entry name" value="Immunoglobulin"/>
    <property type="match status" value="1"/>
</dbReference>
<feature type="domain" description="Fibronectin type-III" evidence="16">
    <location>
        <begin position="272"/>
        <end position="368"/>
    </location>
</feature>
<dbReference type="InParanoid" id="A0A7M7K928"/>